<feature type="transmembrane region" description="Helical" evidence="10">
    <location>
        <begin position="225"/>
        <end position="245"/>
    </location>
</feature>
<dbReference type="InterPro" id="IPR000425">
    <property type="entry name" value="MIP"/>
</dbReference>
<evidence type="ECO:0000256" key="4">
    <source>
        <dbReference type="ARBA" id="ARBA00022692"/>
    </source>
</evidence>
<dbReference type="GO" id="GO:0005886">
    <property type="term" value="C:plasma membrane"/>
    <property type="evidence" value="ECO:0007669"/>
    <property type="project" value="TreeGrafter"/>
</dbReference>
<evidence type="ECO:0000313" key="11">
    <source>
        <dbReference type="EMBL" id="KIX93958.1"/>
    </source>
</evidence>
<comment type="catalytic activity">
    <reaction evidence="8">
        <text>H2O(in) = H2O(out)</text>
        <dbReference type="Rhea" id="RHEA:29667"/>
        <dbReference type="ChEBI" id="CHEBI:15377"/>
    </reaction>
</comment>
<evidence type="ECO:0000256" key="8">
    <source>
        <dbReference type="ARBA" id="ARBA00034651"/>
    </source>
</evidence>
<dbReference type="Proteomes" id="UP000053411">
    <property type="component" value="Unassembled WGS sequence"/>
</dbReference>
<evidence type="ECO:0000256" key="7">
    <source>
        <dbReference type="ARBA" id="ARBA00023136"/>
    </source>
</evidence>
<keyword evidence="6 10" id="KW-1133">Transmembrane helix</keyword>
<reference evidence="11 12" key="1">
    <citation type="submission" date="2015-01" db="EMBL/GenBank/DDBJ databases">
        <title>The Genome Sequence of Fonsecaea multimorphosa CBS 102226.</title>
        <authorList>
            <consortium name="The Broad Institute Genomics Platform"/>
            <person name="Cuomo C."/>
            <person name="de Hoog S."/>
            <person name="Gorbushina A."/>
            <person name="Stielow B."/>
            <person name="Teixiera M."/>
            <person name="Abouelleil A."/>
            <person name="Chapman S.B."/>
            <person name="Priest M."/>
            <person name="Young S.K."/>
            <person name="Wortman J."/>
            <person name="Nusbaum C."/>
            <person name="Birren B."/>
        </authorList>
    </citation>
    <scope>NUCLEOTIDE SEQUENCE [LARGE SCALE GENOMIC DNA]</scope>
    <source>
        <strain evidence="11 12">CBS 102226</strain>
    </source>
</reference>
<evidence type="ECO:0000256" key="2">
    <source>
        <dbReference type="ARBA" id="ARBA00006175"/>
    </source>
</evidence>
<comment type="subcellular location">
    <subcellularLocation>
        <location evidence="1">Membrane</location>
        <topology evidence="1">Multi-pass membrane protein</topology>
    </subcellularLocation>
</comment>
<dbReference type="AlphaFoldDB" id="A0A0D2KBH1"/>
<dbReference type="Pfam" id="PF00230">
    <property type="entry name" value="MIP"/>
    <property type="match status" value="1"/>
</dbReference>
<dbReference type="PANTHER" id="PTHR19139">
    <property type="entry name" value="AQUAPORIN TRANSPORTER"/>
    <property type="match status" value="1"/>
</dbReference>
<evidence type="ECO:0000256" key="9">
    <source>
        <dbReference type="RuleBase" id="RU000477"/>
    </source>
</evidence>
<keyword evidence="4 9" id="KW-0812">Transmembrane</keyword>
<sequence>MSFKARFRTSRESVKGFLRDSRRNHTTAFFAELAGTFLFLFFSFGIAQVAHTPPPADANSAPNLLVIFFIALGFGCSLAINVWLFYRVSGGMFNPAVTLTLWLIRAVPTSRSLVVFPAQILGGIAAAGAVSATLPGPMAVNVRLGGDTSVARGLFIEMFATTQLNFAVIMLAAVKHKATYLAPIGIGIALFIGHLLSIYYTGAGINPARALGPDVVTHSFPTYHWIYWIGPFLGSFVSAVFFFLLEVFNWKTANPGQDYDDLETQTITPYRTTPRANVALPGL</sequence>
<comment type="similarity">
    <text evidence="2 9">Belongs to the MIP/aquaporin (TC 1.A.8) family.</text>
</comment>
<dbReference type="OrthoDB" id="3222at2759"/>
<feature type="transmembrane region" description="Helical" evidence="10">
    <location>
        <begin position="154"/>
        <end position="174"/>
    </location>
</feature>
<evidence type="ECO:0008006" key="13">
    <source>
        <dbReference type="Google" id="ProtNLM"/>
    </source>
</evidence>
<evidence type="ECO:0000256" key="10">
    <source>
        <dbReference type="SAM" id="Phobius"/>
    </source>
</evidence>
<name>A0A0D2KBH1_9EURO</name>
<dbReference type="InterPro" id="IPR034294">
    <property type="entry name" value="Aquaporin_transptr"/>
</dbReference>
<dbReference type="SUPFAM" id="SSF81338">
    <property type="entry name" value="Aquaporin-like"/>
    <property type="match status" value="1"/>
</dbReference>
<dbReference type="PRINTS" id="PR00783">
    <property type="entry name" value="MINTRINSICP"/>
</dbReference>
<keyword evidence="3 9" id="KW-0813">Transport</keyword>
<feature type="transmembrane region" description="Helical" evidence="10">
    <location>
        <begin position="63"/>
        <end position="86"/>
    </location>
</feature>
<dbReference type="GO" id="GO:0015250">
    <property type="term" value="F:water channel activity"/>
    <property type="evidence" value="ECO:0007669"/>
    <property type="project" value="TreeGrafter"/>
</dbReference>
<dbReference type="EMBL" id="KN848090">
    <property type="protein sequence ID" value="KIX93958.1"/>
    <property type="molecule type" value="Genomic_DNA"/>
</dbReference>
<keyword evidence="12" id="KW-1185">Reference proteome</keyword>
<dbReference type="STRING" id="1442371.A0A0D2KBH1"/>
<evidence type="ECO:0000313" key="12">
    <source>
        <dbReference type="Proteomes" id="UP000053411"/>
    </source>
</evidence>
<evidence type="ECO:0000256" key="3">
    <source>
        <dbReference type="ARBA" id="ARBA00022448"/>
    </source>
</evidence>
<dbReference type="VEuPathDB" id="FungiDB:Z520_10295"/>
<keyword evidence="5" id="KW-0677">Repeat</keyword>
<protein>
    <recommendedName>
        <fullName evidence="13">Aquaporin</fullName>
    </recommendedName>
</protein>
<dbReference type="GeneID" id="27716041"/>
<gene>
    <name evidence="11" type="ORF">Z520_10295</name>
</gene>
<dbReference type="InterPro" id="IPR023271">
    <property type="entry name" value="Aquaporin-like"/>
</dbReference>
<accession>A0A0D2KBH1</accession>
<evidence type="ECO:0000256" key="6">
    <source>
        <dbReference type="ARBA" id="ARBA00022989"/>
    </source>
</evidence>
<proteinExistence type="inferred from homology"/>
<dbReference type="FunFam" id="1.20.1080.10:FF:000014">
    <property type="entry name" value="Aquaporin 1"/>
    <property type="match status" value="1"/>
</dbReference>
<evidence type="ECO:0000256" key="5">
    <source>
        <dbReference type="ARBA" id="ARBA00022737"/>
    </source>
</evidence>
<organism evidence="11 12">
    <name type="scientific">Fonsecaea multimorphosa CBS 102226</name>
    <dbReference type="NCBI Taxonomy" id="1442371"/>
    <lineage>
        <taxon>Eukaryota</taxon>
        <taxon>Fungi</taxon>
        <taxon>Dikarya</taxon>
        <taxon>Ascomycota</taxon>
        <taxon>Pezizomycotina</taxon>
        <taxon>Eurotiomycetes</taxon>
        <taxon>Chaetothyriomycetidae</taxon>
        <taxon>Chaetothyriales</taxon>
        <taxon>Herpotrichiellaceae</taxon>
        <taxon>Fonsecaea</taxon>
    </lineage>
</organism>
<dbReference type="Gene3D" id="1.20.1080.10">
    <property type="entry name" value="Glycerol uptake facilitator protein"/>
    <property type="match status" value="1"/>
</dbReference>
<evidence type="ECO:0000256" key="1">
    <source>
        <dbReference type="ARBA" id="ARBA00004141"/>
    </source>
</evidence>
<dbReference type="RefSeq" id="XP_016628081.1">
    <property type="nucleotide sequence ID" value="XM_016780788.1"/>
</dbReference>
<feature type="transmembrane region" description="Helical" evidence="10">
    <location>
        <begin position="113"/>
        <end position="134"/>
    </location>
</feature>
<feature type="transmembrane region" description="Helical" evidence="10">
    <location>
        <begin position="29"/>
        <end position="51"/>
    </location>
</feature>
<dbReference type="PANTHER" id="PTHR19139:SF199">
    <property type="entry name" value="MIP17260P"/>
    <property type="match status" value="1"/>
</dbReference>
<keyword evidence="7 10" id="KW-0472">Membrane</keyword>
<feature type="transmembrane region" description="Helical" evidence="10">
    <location>
        <begin position="181"/>
        <end position="205"/>
    </location>
</feature>